<evidence type="ECO:0000256" key="4">
    <source>
        <dbReference type="ARBA" id="ARBA00022837"/>
    </source>
</evidence>
<gene>
    <name evidence="10" type="ORF">LQ567_20005</name>
</gene>
<organism evidence="10 11">
    <name type="scientific">Niabella pedocola</name>
    <dbReference type="NCBI Taxonomy" id="1752077"/>
    <lineage>
        <taxon>Bacteria</taxon>
        <taxon>Pseudomonadati</taxon>
        <taxon>Bacteroidota</taxon>
        <taxon>Chitinophagia</taxon>
        <taxon>Chitinophagales</taxon>
        <taxon>Chitinophagaceae</taxon>
        <taxon>Niabella</taxon>
    </lineage>
</organism>
<accession>A0ABS8PVZ2</accession>
<feature type="chain" id="PRO_5045404542" evidence="6">
    <location>
        <begin position="20"/>
        <end position="1062"/>
    </location>
</feature>
<dbReference type="InterPro" id="IPR008929">
    <property type="entry name" value="Chondroitin_lyas"/>
</dbReference>
<dbReference type="PIRSF" id="PIRSF034515">
    <property type="entry name" value="Chondroitinase"/>
    <property type="match status" value="1"/>
</dbReference>
<keyword evidence="4" id="KW-0106">Calcium</keyword>
<dbReference type="Gene3D" id="2.60.220.10">
    <property type="entry name" value="Polysaccharide lyase family 8-like, C-terminal"/>
    <property type="match status" value="1"/>
</dbReference>
<dbReference type="EMBL" id="JAJNEC010000006">
    <property type="protein sequence ID" value="MCD2425080.1"/>
    <property type="molecule type" value="Genomic_DNA"/>
</dbReference>
<comment type="subunit">
    <text evidence="3">Monomer.</text>
</comment>
<dbReference type="InterPro" id="IPR014718">
    <property type="entry name" value="GH-type_carb-bd"/>
</dbReference>
<dbReference type="Pfam" id="PF02278">
    <property type="entry name" value="Lyase_8"/>
    <property type="match status" value="1"/>
</dbReference>
<dbReference type="SUPFAM" id="SSF49863">
    <property type="entry name" value="Hyaluronate lyase-like, C-terminal domain"/>
    <property type="match status" value="1"/>
</dbReference>
<comment type="cofactor">
    <cofactor evidence="1">
        <name>Ca(2+)</name>
        <dbReference type="ChEBI" id="CHEBI:29108"/>
    </cofactor>
</comment>
<dbReference type="InterPro" id="IPR011071">
    <property type="entry name" value="Lyase_8-like_C"/>
</dbReference>
<evidence type="ECO:0000256" key="1">
    <source>
        <dbReference type="ARBA" id="ARBA00001913"/>
    </source>
</evidence>
<keyword evidence="5 10" id="KW-0456">Lyase</keyword>
<reference evidence="10 11" key="1">
    <citation type="submission" date="2021-11" db="EMBL/GenBank/DDBJ databases">
        <title>Genomic of Niabella pedocola.</title>
        <authorList>
            <person name="Wu T."/>
        </authorList>
    </citation>
    <scope>NUCLEOTIDE SEQUENCE [LARGE SCALE GENOMIC DNA]</scope>
    <source>
        <strain evidence="10 11">JCM 31011</strain>
    </source>
</reference>
<dbReference type="Pfam" id="PF09093">
    <property type="entry name" value="Lyase_catalyt"/>
    <property type="match status" value="1"/>
</dbReference>
<keyword evidence="6" id="KW-0732">Signal</keyword>
<evidence type="ECO:0000256" key="2">
    <source>
        <dbReference type="ARBA" id="ARBA00006699"/>
    </source>
</evidence>
<dbReference type="Gene3D" id="2.70.98.10">
    <property type="match status" value="1"/>
</dbReference>
<dbReference type="Pfam" id="PF09092">
    <property type="entry name" value="Lyase_N"/>
    <property type="match status" value="1"/>
</dbReference>
<evidence type="ECO:0000256" key="3">
    <source>
        <dbReference type="ARBA" id="ARBA00011245"/>
    </source>
</evidence>
<dbReference type="InterPro" id="IPR015176">
    <property type="entry name" value="Lyase_N"/>
</dbReference>
<feature type="domain" description="Lyase catalytic" evidence="9">
    <location>
        <begin position="285"/>
        <end position="585"/>
    </location>
</feature>
<evidence type="ECO:0000256" key="5">
    <source>
        <dbReference type="ARBA" id="ARBA00023239"/>
    </source>
</evidence>
<feature type="domain" description="Lyase N-terminal" evidence="8">
    <location>
        <begin position="40"/>
        <end position="217"/>
    </location>
</feature>
<sequence>MNKTIKTFFALLMAVSAGGQLGAQSKETAATKIITGQYGFETGDEQEGWKAQNSRLSFSTAHYKEGQRSLCWNWGKEASLEITGLKGLKEAGAFYPGGIPEIYEPSFYSRNRFGGMKIWLYQEKPVAGQLVFQAGSSVAAARQAPKYRFAVNLDFTGWRTVWVCFEEDAKVPGYKGSDDLQALVVIPKNVPQQENKLFIDHLTLLNFVSNKRSSDLQFENKKRNLRSADGYEILKPFQAFQGAAFHQETDKAALAETGQKIAARLEFLILGDQTTDWKERNTGIEKLMQGKLKAARNLYEQLRIKRVNGTVNGVPLFAIRDEHPAPEGQVFDNVAQNLLFPLVADYRLNGTEKSKEQLLNALDYFLDQGWAAGSAIGTVDHVIRLTPIATAIFLMRDELKAQNKLKPQVDMLIWHTRMGGLLELDATRGENSDKVRGGAMVKLITILLMEDGARKQQLLQQFKEYMDYVAGFAPGYSDTFKPDYSIYHHRGTYLNAYGTNAVNTMALIHWLLDGTSYAMDNASTCNLTAALKQQAAIAYGVQIHYGVSGRFPLNNSSIDGNSMPAFAYMSMTGDSIRDPELAALYNYIYAIAKPDELNKMLLPALTYSGTYGTLDLMVRLHRKMGGVQQPPAAGVTVMPYSGLLAYRRGKAFATVKGYNKYVWDYEGGKGENNMGRYLSHGMLVTAQGDEKEGFDGMGMALNDGFDWSMLPGATTKKLPADKVLYYPQADQKYVEGKHRNFSESVVASGLKQGNNGLFALDLRDDVFPDADRSLFDNSFRAKKTYFFIGDEIICLGSDIRNNDHRYATVTTLFQYRADGKKPNYFNGNIITAQPVQKAGGGYFTDQNGLQYIIPKGQQLRWEQGTQQSYQWKNASYSRMEGSYLKAWLDHGTQPAGSGYEYEILLNGQQPEPYLQSRTYTVLQKDHAAHSIRHKASGITAYAVFEPNGLLKGNLLLKTDAPLLAQIREANGRLLLTVAGPDIGQARWNHNMSHMPDSITNAWAKGRVITLTLKGEWYATKQVTALVSATVKNGNTLISVYCKDGASIDLPLQHRGAGTGEED</sequence>
<dbReference type="SUPFAM" id="SSF48230">
    <property type="entry name" value="Chondroitin AC/alginate lyase"/>
    <property type="match status" value="1"/>
</dbReference>
<proteinExistence type="inferred from homology"/>
<dbReference type="InterPro" id="IPR015177">
    <property type="entry name" value="Lyase_catalyt"/>
</dbReference>
<dbReference type="RefSeq" id="WP_231007493.1">
    <property type="nucleotide sequence ID" value="NZ_JAJNEC010000006.1"/>
</dbReference>
<evidence type="ECO:0000313" key="11">
    <source>
        <dbReference type="Proteomes" id="UP001199816"/>
    </source>
</evidence>
<dbReference type="GO" id="GO:0016829">
    <property type="term" value="F:lyase activity"/>
    <property type="evidence" value="ECO:0007669"/>
    <property type="project" value="UniProtKB-KW"/>
</dbReference>
<evidence type="ECO:0000259" key="9">
    <source>
        <dbReference type="Pfam" id="PF09093"/>
    </source>
</evidence>
<dbReference type="Gene3D" id="2.60.120.430">
    <property type="entry name" value="Galactose-binding lectin"/>
    <property type="match status" value="1"/>
</dbReference>
<protein>
    <submittedName>
        <fullName evidence="10">Lyase</fullName>
    </submittedName>
</protein>
<keyword evidence="11" id="KW-1185">Reference proteome</keyword>
<dbReference type="InterPro" id="IPR011013">
    <property type="entry name" value="Gal_mutarotase_sf_dom"/>
</dbReference>
<dbReference type="InterPro" id="IPR003159">
    <property type="entry name" value="Lyase_8_central_dom"/>
</dbReference>
<dbReference type="InterPro" id="IPR039174">
    <property type="entry name" value="Chondroitin_ABC_lyase"/>
</dbReference>
<dbReference type="InterPro" id="IPR024200">
    <property type="entry name" value="Chondroitinase_ABC_I"/>
</dbReference>
<dbReference type="PANTHER" id="PTHR37322">
    <property type="match status" value="1"/>
</dbReference>
<name>A0ABS8PVZ2_9BACT</name>
<comment type="similarity">
    <text evidence="2">Belongs to the polysaccharide lyase 8 family.</text>
</comment>
<dbReference type="Proteomes" id="UP001199816">
    <property type="component" value="Unassembled WGS sequence"/>
</dbReference>
<comment type="caution">
    <text evidence="10">The sequence shown here is derived from an EMBL/GenBank/DDBJ whole genome shotgun (WGS) entry which is preliminary data.</text>
</comment>
<dbReference type="InterPro" id="IPR008979">
    <property type="entry name" value="Galactose-bd-like_sf"/>
</dbReference>
<dbReference type="SUPFAM" id="SSF74650">
    <property type="entry name" value="Galactose mutarotase-like"/>
    <property type="match status" value="1"/>
</dbReference>
<evidence type="ECO:0000259" key="7">
    <source>
        <dbReference type="Pfam" id="PF02278"/>
    </source>
</evidence>
<evidence type="ECO:0000313" key="10">
    <source>
        <dbReference type="EMBL" id="MCD2425080.1"/>
    </source>
</evidence>
<feature type="domain" description="Polysaccharide lyase family 8 central" evidence="7">
    <location>
        <begin position="646"/>
        <end position="904"/>
    </location>
</feature>
<feature type="signal peptide" evidence="6">
    <location>
        <begin position="1"/>
        <end position="19"/>
    </location>
</feature>
<evidence type="ECO:0000256" key="6">
    <source>
        <dbReference type="SAM" id="SignalP"/>
    </source>
</evidence>
<dbReference type="PANTHER" id="PTHR37322:SF3">
    <property type="entry name" value="CHONDROITIN SULFATE ABC EXOLYASE"/>
    <property type="match status" value="1"/>
</dbReference>
<dbReference type="Gene3D" id="1.50.10.100">
    <property type="entry name" value="Chondroitin AC/alginate lyase"/>
    <property type="match status" value="1"/>
</dbReference>
<dbReference type="SUPFAM" id="SSF49785">
    <property type="entry name" value="Galactose-binding domain-like"/>
    <property type="match status" value="1"/>
</dbReference>
<evidence type="ECO:0000259" key="8">
    <source>
        <dbReference type="Pfam" id="PF09092"/>
    </source>
</evidence>